<sequence>MDKKRSMNMHNVSTMPKREAPSLLNLCIFTAIDNVRYLGDVGETDEDLLDRILPHCTLDQLMHVEKSTVGRDLGPVTDKLWKNFYERQFGRENTDLVVERMKQKNVSFRWIQLYEAKSKDMTEAMNKSVDRLKQLYKDEDARKQKRTIQLCSKVPPSSKRRFFGESGPGNLSHIKSNLMRKAKSEFLNSREVQNIAAMRKNAVQRNNRTSPMMKPGGSGVKNFASASRHGRS</sequence>
<dbReference type="Proteomes" id="UP000593562">
    <property type="component" value="Unassembled WGS sequence"/>
</dbReference>
<proteinExistence type="predicted"/>
<feature type="region of interest" description="Disordered" evidence="1">
    <location>
        <begin position="203"/>
        <end position="232"/>
    </location>
</feature>
<dbReference type="AlphaFoldDB" id="A0A7J7CML1"/>
<reference evidence="2 3" key="1">
    <citation type="journal article" date="2020" name="Nat. Commun.">
        <title>Genome of Tripterygium wilfordii and identification of cytochrome P450 involved in triptolide biosynthesis.</title>
        <authorList>
            <person name="Tu L."/>
            <person name="Su P."/>
            <person name="Zhang Z."/>
            <person name="Gao L."/>
            <person name="Wang J."/>
            <person name="Hu T."/>
            <person name="Zhou J."/>
            <person name="Zhang Y."/>
            <person name="Zhao Y."/>
            <person name="Liu Y."/>
            <person name="Song Y."/>
            <person name="Tong Y."/>
            <person name="Lu Y."/>
            <person name="Yang J."/>
            <person name="Xu C."/>
            <person name="Jia M."/>
            <person name="Peters R.J."/>
            <person name="Huang L."/>
            <person name="Gao W."/>
        </authorList>
    </citation>
    <scope>NUCLEOTIDE SEQUENCE [LARGE SCALE GENOMIC DNA]</scope>
    <source>
        <strain evidence="3">cv. XIE 37</strain>
        <tissue evidence="2">Leaf</tissue>
    </source>
</reference>
<keyword evidence="3" id="KW-1185">Reference proteome</keyword>
<dbReference type="PANTHER" id="PTHR47543">
    <property type="entry name" value="OS08G0169600 PROTEIN"/>
    <property type="match status" value="1"/>
</dbReference>
<comment type="caution">
    <text evidence="2">The sequence shown here is derived from an EMBL/GenBank/DDBJ whole genome shotgun (WGS) entry which is preliminary data.</text>
</comment>
<dbReference type="Pfam" id="PF06881">
    <property type="entry name" value="Elongin_A"/>
    <property type="match status" value="1"/>
</dbReference>
<evidence type="ECO:0000313" key="3">
    <source>
        <dbReference type="Proteomes" id="UP000593562"/>
    </source>
</evidence>
<gene>
    <name evidence="2" type="ORF">HS088_TW15G00824</name>
</gene>
<dbReference type="PANTHER" id="PTHR47543:SF2">
    <property type="entry name" value="RNA POLYMERASE II TRANSCRIPTION FACTOR SIII SUBUNIT A"/>
    <property type="match status" value="1"/>
</dbReference>
<protein>
    <submittedName>
        <fullName evidence="2">Nucleus subunit A putative isoform 2</fullName>
    </submittedName>
</protein>
<dbReference type="Gene3D" id="6.10.250.3180">
    <property type="match status" value="1"/>
</dbReference>
<dbReference type="GO" id="GO:0006368">
    <property type="term" value="P:transcription elongation by RNA polymerase II"/>
    <property type="evidence" value="ECO:0007669"/>
    <property type="project" value="InterPro"/>
</dbReference>
<accession>A0A7J7CML1</accession>
<dbReference type="InterPro" id="IPR010684">
    <property type="entry name" value="RNA_pol_II_trans_fac_SIII_A"/>
</dbReference>
<dbReference type="OrthoDB" id="21513at2759"/>
<name>A0A7J7CML1_TRIWF</name>
<organism evidence="2 3">
    <name type="scientific">Tripterygium wilfordii</name>
    <name type="common">Thunder God vine</name>
    <dbReference type="NCBI Taxonomy" id="458696"/>
    <lineage>
        <taxon>Eukaryota</taxon>
        <taxon>Viridiplantae</taxon>
        <taxon>Streptophyta</taxon>
        <taxon>Embryophyta</taxon>
        <taxon>Tracheophyta</taxon>
        <taxon>Spermatophyta</taxon>
        <taxon>Magnoliopsida</taxon>
        <taxon>eudicotyledons</taxon>
        <taxon>Gunneridae</taxon>
        <taxon>Pentapetalae</taxon>
        <taxon>rosids</taxon>
        <taxon>fabids</taxon>
        <taxon>Celastrales</taxon>
        <taxon>Celastraceae</taxon>
        <taxon>Tripterygium</taxon>
    </lineage>
</organism>
<dbReference type="GO" id="GO:0070449">
    <property type="term" value="C:elongin complex"/>
    <property type="evidence" value="ECO:0007669"/>
    <property type="project" value="InterPro"/>
</dbReference>
<dbReference type="InParanoid" id="A0A7J7CML1"/>
<evidence type="ECO:0000313" key="2">
    <source>
        <dbReference type="EMBL" id="KAF5735322.1"/>
    </source>
</evidence>
<dbReference type="FunCoup" id="A0A7J7CML1">
    <property type="interactions" value="603"/>
</dbReference>
<dbReference type="EMBL" id="JAAARO010000015">
    <property type="protein sequence ID" value="KAF5735322.1"/>
    <property type="molecule type" value="Genomic_DNA"/>
</dbReference>
<evidence type="ECO:0000256" key="1">
    <source>
        <dbReference type="SAM" id="MobiDB-lite"/>
    </source>
</evidence>